<evidence type="ECO:0000256" key="1">
    <source>
        <dbReference type="SAM" id="MobiDB-lite"/>
    </source>
</evidence>
<sequence>MTVFAIAATKRLPGRLSSASIVGHLPKEISRVTRYIMEHGAVVTLKVMDIHYCRSPLVQGGLEIPVMAQVQMTSNVKNRTALDEYKVLVKRLYKENIDGIFEDATAELLKELDVTDEDSEEEIDKEGEKEEIDKEGEIVEEIDKEGEIEEIDKAKRER</sequence>
<accession>A0A1X7URC4</accession>
<proteinExistence type="predicted"/>
<feature type="region of interest" description="Disordered" evidence="1">
    <location>
        <begin position="112"/>
        <end position="158"/>
    </location>
</feature>
<evidence type="ECO:0000313" key="2">
    <source>
        <dbReference type="EnsemblMetazoa" id="Aqu2.1.30328_001"/>
    </source>
</evidence>
<feature type="compositionally biased region" description="Acidic residues" evidence="1">
    <location>
        <begin position="114"/>
        <end position="125"/>
    </location>
</feature>
<feature type="compositionally biased region" description="Acidic residues" evidence="1">
    <location>
        <begin position="138"/>
        <end position="150"/>
    </location>
</feature>
<protein>
    <submittedName>
        <fullName evidence="2">Uncharacterized protein</fullName>
    </submittedName>
</protein>
<dbReference type="InParanoid" id="A0A1X7URC4"/>
<reference evidence="2" key="1">
    <citation type="submission" date="2017-05" db="UniProtKB">
        <authorList>
            <consortium name="EnsemblMetazoa"/>
        </authorList>
    </citation>
    <scope>IDENTIFICATION</scope>
</reference>
<dbReference type="AlphaFoldDB" id="A0A1X7URC4"/>
<dbReference type="EnsemblMetazoa" id="Aqu2.1.30328_001">
    <property type="protein sequence ID" value="Aqu2.1.30328_001"/>
    <property type="gene ID" value="Aqu2.1.30328"/>
</dbReference>
<name>A0A1X7URC4_AMPQE</name>
<feature type="compositionally biased region" description="Basic and acidic residues" evidence="1">
    <location>
        <begin position="126"/>
        <end position="137"/>
    </location>
</feature>
<organism evidence="2">
    <name type="scientific">Amphimedon queenslandica</name>
    <name type="common">Sponge</name>
    <dbReference type="NCBI Taxonomy" id="400682"/>
    <lineage>
        <taxon>Eukaryota</taxon>
        <taxon>Metazoa</taxon>
        <taxon>Porifera</taxon>
        <taxon>Demospongiae</taxon>
        <taxon>Heteroscleromorpha</taxon>
        <taxon>Haplosclerida</taxon>
        <taxon>Niphatidae</taxon>
        <taxon>Amphimedon</taxon>
    </lineage>
</organism>